<feature type="compositionally biased region" description="Polar residues" evidence="1">
    <location>
        <begin position="18"/>
        <end position="32"/>
    </location>
</feature>
<dbReference type="Proteomes" id="UP000282195">
    <property type="component" value="Chromosome"/>
</dbReference>
<reference evidence="2 3" key="1">
    <citation type="submission" date="2018-10" db="EMBL/GenBank/DDBJ databases">
        <title>Rhizobium etli, R. leguminosarum and a new Rhizobium genospecies from Phaseolus dumosus.</title>
        <authorList>
            <person name="Ramirez-Puebla S.T."/>
            <person name="Rogel-Hernandez M.A."/>
            <person name="Guerrero G."/>
            <person name="Ormeno-Orrillo E."/>
            <person name="Martinez-Romero J.C."/>
            <person name="Negrete-Yankelevich S."/>
            <person name="Martinez-Romero E."/>
        </authorList>
    </citation>
    <scope>NUCLEOTIDE SEQUENCE [LARGE SCALE GENOMIC DNA]</scope>
    <source>
        <strain evidence="2 3">CCGE525</strain>
    </source>
</reference>
<dbReference type="RefSeq" id="WP_120703982.1">
    <property type="nucleotide sequence ID" value="NZ_CP032694.1"/>
</dbReference>
<evidence type="ECO:0000313" key="3">
    <source>
        <dbReference type="Proteomes" id="UP000282195"/>
    </source>
</evidence>
<dbReference type="KEGG" id="rjg:CCGE525_09125"/>
<sequence length="113" mass="12109">MASILSNILSIFTGGGASTTSAEKAGGSSVTAEPQEHGGCTIYATPQREGNQFRLMGRIEKEVNGEILVRNFIRADVFTSSDDALESTFRKAQQIIDQNGPSLFGDGEKVRQV</sequence>
<dbReference type="AlphaFoldDB" id="A0A387FNS1"/>
<organism evidence="2 3">
    <name type="scientific">Rhizobium jaguaris</name>
    <dbReference type="NCBI Taxonomy" id="1312183"/>
    <lineage>
        <taxon>Bacteria</taxon>
        <taxon>Pseudomonadati</taxon>
        <taxon>Pseudomonadota</taxon>
        <taxon>Alphaproteobacteria</taxon>
        <taxon>Hyphomicrobiales</taxon>
        <taxon>Rhizobiaceae</taxon>
        <taxon>Rhizobium/Agrobacterium group</taxon>
        <taxon>Rhizobium</taxon>
    </lineage>
</organism>
<feature type="region of interest" description="Disordered" evidence="1">
    <location>
        <begin position="14"/>
        <end position="45"/>
    </location>
</feature>
<evidence type="ECO:0000313" key="2">
    <source>
        <dbReference type="EMBL" id="AYG58945.1"/>
    </source>
</evidence>
<gene>
    <name evidence="2" type="ORF">CCGE525_09125</name>
</gene>
<dbReference type="EMBL" id="CP032694">
    <property type="protein sequence ID" value="AYG58945.1"/>
    <property type="molecule type" value="Genomic_DNA"/>
</dbReference>
<dbReference type="Pfam" id="PF10115">
    <property type="entry name" value="HlyU"/>
    <property type="match status" value="1"/>
</dbReference>
<name>A0A387FNS1_9HYPH</name>
<dbReference type="InterPro" id="IPR018772">
    <property type="entry name" value="Transcription_activator_HlyU"/>
</dbReference>
<protein>
    <submittedName>
        <fullName evidence="2">Transcriptional activator HlyU</fullName>
    </submittedName>
</protein>
<dbReference type="OrthoDB" id="9800971at2"/>
<keyword evidence="3" id="KW-1185">Reference proteome</keyword>
<evidence type="ECO:0000256" key="1">
    <source>
        <dbReference type="SAM" id="MobiDB-lite"/>
    </source>
</evidence>
<proteinExistence type="predicted"/>
<accession>A0A387FNS1</accession>